<sequence length="137" mass="15011">MNETDVSCSSLLLIEYGADSEGDSIGFFTLYSADNIGHKEEDAESCTCDCDIDGICSLVKEDEDVKGSGEFCCVDCSCFSSTMWLSEATMKIGCSSSPLLLVDEDEEEETRMVDVNVNVNDVDDKLFWEICMAVGYP</sequence>
<protein>
    <submittedName>
        <fullName evidence="1">Uncharacterized protein</fullName>
    </submittedName>
</protein>
<accession>A0A9D5BPP4</accession>
<evidence type="ECO:0000313" key="1">
    <source>
        <dbReference type="EMBL" id="KAI5447415.1"/>
    </source>
</evidence>
<reference evidence="1 2" key="1">
    <citation type="journal article" date="2022" name="Nat. Genet.">
        <title>Improved pea reference genome and pan-genome highlight genomic features and evolutionary characteristics.</title>
        <authorList>
            <person name="Yang T."/>
            <person name="Liu R."/>
            <person name="Luo Y."/>
            <person name="Hu S."/>
            <person name="Wang D."/>
            <person name="Wang C."/>
            <person name="Pandey M.K."/>
            <person name="Ge S."/>
            <person name="Xu Q."/>
            <person name="Li N."/>
            <person name="Li G."/>
            <person name="Huang Y."/>
            <person name="Saxena R.K."/>
            <person name="Ji Y."/>
            <person name="Li M."/>
            <person name="Yan X."/>
            <person name="He Y."/>
            <person name="Liu Y."/>
            <person name="Wang X."/>
            <person name="Xiang C."/>
            <person name="Varshney R.K."/>
            <person name="Ding H."/>
            <person name="Gao S."/>
            <person name="Zong X."/>
        </authorList>
    </citation>
    <scope>NUCLEOTIDE SEQUENCE [LARGE SCALE GENOMIC DNA]</scope>
    <source>
        <strain evidence="1 2">cv. Zhongwan 6</strain>
    </source>
</reference>
<dbReference type="PANTHER" id="PTHR35726">
    <property type="entry name" value="GLUTAMIC ACID-RICH PROTEIN-LIKE"/>
    <property type="match status" value="1"/>
</dbReference>
<dbReference type="PANTHER" id="PTHR35726:SF5">
    <property type="match status" value="1"/>
</dbReference>
<keyword evidence="2" id="KW-1185">Reference proteome</keyword>
<name>A0A9D5BPP4_PEA</name>
<proteinExistence type="predicted"/>
<dbReference type="Gramene" id="PSAT_LOCUS4342_t1">
    <property type="protein sequence ID" value="CAL5183810.1"/>
    <property type="gene ID" value="PSAT_LOCUS4342"/>
</dbReference>
<dbReference type="EMBL" id="JAMSHJ010000001">
    <property type="protein sequence ID" value="KAI5447415.1"/>
    <property type="molecule type" value="Genomic_DNA"/>
</dbReference>
<evidence type="ECO:0000313" key="2">
    <source>
        <dbReference type="Proteomes" id="UP001058974"/>
    </source>
</evidence>
<gene>
    <name evidence="1" type="ORF">KIW84_015032</name>
</gene>
<organism evidence="1 2">
    <name type="scientific">Pisum sativum</name>
    <name type="common">Garden pea</name>
    <name type="synonym">Lathyrus oleraceus</name>
    <dbReference type="NCBI Taxonomy" id="3888"/>
    <lineage>
        <taxon>Eukaryota</taxon>
        <taxon>Viridiplantae</taxon>
        <taxon>Streptophyta</taxon>
        <taxon>Embryophyta</taxon>
        <taxon>Tracheophyta</taxon>
        <taxon>Spermatophyta</taxon>
        <taxon>Magnoliopsida</taxon>
        <taxon>eudicotyledons</taxon>
        <taxon>Gunneridae</taxon>
        <taxon>Pentapetalae</taxon>
        <taxon>rosids</taxon>
        <taxon>fabids</taxon>
        <taxon>Fabales</taxon>
        <taxon>Fabaceae</taxon>
        <taxon>Papilionoideae</taxon>
        <taxon>50 kb inversion clade</taxon>
        <taxon>NPAAA clade</taxon>
        <taxon>Hologalegina</taxon>
        <taxon>IRL clade</taxon>
        <taxon>Fabeae</taxon>
        <taxon>Lathyrus</taxon>
    </lineage>
</organism>
<comment type="caution">
    <text evidence="1">The sequence shown here is derived from an EMBL/GenBank/DDBJ whole genome shotgun (WGS) entry which is preliminary data.</text>
</comment>
<dbReference type="Proteomes" id="UP001058974">
    <property type="component" value="Chromosome 1"/>
</dbReference>
<dbReference type="Gramene" id="Psat01G0503200-T1">
    <property type="protein sequence ID" value="KAI5447415.1"/>
    <property type="gene ID" value="KIW84_015032"/>
</dbReference>
<dbReference type="AlphaFoldDB" id="A0A9D5BPP4"/>